<organism evidence="1 2">
    <name type="scientific">Ensete ventricosum</name>
    <name type="common">Abyssinian banana</name>
    <name type="synonym">Musa ensete</name>
    <dbReference type="NCBI Taxonomy" id="4639"/>
    <lineage>
        <taxon>Eukaryota</taxon>
        <taxon>Viridiplantae</taxon>
        <taxon>Streptophyta</taxon>
        <taxon>Embryophyta</taxon>
        <taxon>Tracheophyta</taxon>
        <taxon>Spermatophyta</taxon>
        <taxon>Magnoliopsida</taxon>
        <taxon>Liliopsida</taxon>
        <taxon>Zingiberales</taxon>
        <taxon>Musaceae</taxon>
        <taxon>Ensete</taxon>
    </lineage>
</organism>
<evidence type="ECO:0000313" key="1">
    <source>
        <dbReference type="EMBL" id="RRT56323.1"/>
    </source>
</evidence>
<dbReference type="PANTHER" id="PTHR33925">
    <property type="entry name" value="PLASTID DIVISION PROTEIN CDP1, CHLOROPLASTIC-RELATED"/>
    <property type="match status" value="1"/>
</dbReference>
<dbReference type="GO" id="GO:0010020">
    <property type="term" value="P:chloroplast fission"/>
    <property type="evidence" value="ECO:0007669"/>
    <property type="project" value="TreeGrafter"/>
</dbReference>
<dbReference type="GO" id="GO:0009706">
    <property type="term" value="C:chloroplast inner membrane"/>
    <property type="evidence" value="ECO:0007669"/>
    <property type="project" value="TreeGrafter"/>
</dbReference>
<comment type="caution">
    <text evidence="1">The sequence shown here is derived from an EMBL/GenBank/DDBJ whole genome shotgun (WGS) entry which is preliminary data.</text>
</comment>
<proteinExistence type="predicted"/>
<gene>
    <name evidence="1" type="ORF">B296_00019019</name>
</gene>
<name>A0A426YX78_ENSVE</name>
<dbReference type="AlphaFoldDB" id="A0A426YX78"/>
<sequence length="119" mass="12834">MALSHTVFGLPLRCGSVGNATFEERRRSLALTSVASLACGRERRVLSEPSPEAKSRTTRMEISGLAKMKVLEAPAVENGQLLGVTVQAEKDEIVKAVMELKNSTIEDGYTAETIVSRKG</sequence>
<dbReference type="InterPro" id="IPR044685">
    <property type="entry name" value="CPD1-like"/>
</dbReference>
<protein>
    <submittedName>
        <fullName evidence="1">Uncharacterized protein</fullName>
    </submittedName>
</protein>
<evidence type="ECO:0000313" key="2">
    <source>
        <dbReference type="Proteomes" id="UP000287651"/>
    </source>
</evidence>
<dbReference type="EMBL" id="AMZH03009681">
    <property type="protein sequence ID" value="RRT56323.1"/>
    <property type="molecule type" value="Genomic_DNA"/>
</dbReference>
<dbReference type="Proteomes" id="UP000287651">
    <property type="component" value="Unassembled WGS sequence"/>
</dbReference>
<dbReference type="PANTHER" id="PTHR33925:SF2">
    <property type="entry name" value="PLASTID DIVISION PROTEIN CDP1, CHLOROPLASTIC"/>
    <property type="match status" value="1"/>
</dbReference>
<accession>A0A426YX78</accession>
<reference evidence="1 2" key="1">
    <citation type="journal article" date="2014" name="Agronomy (Basel)">
        <title>A Draft Genome Sequence for Ensete ventricosum, the Drought-Tolerant Tree Against Hunger.</title>
        <authorList>
            <person name="Harrison J."/>
            <person name="Moore K.A."/>
            <person name="Paszkiewicz K."/>
            <person name="Jones T."/>
            <person name="Grant M."/>
            <person name="Ambacheew D."/>
            <person name="Muzemil S."/>
            <person name="Studholme D.J."/>
        </authorList>
    </citation>
    <scope>NUCLEOTIDE SEQUENCE [LARGE SCALE GENOMIC DNA]</scope>
</reference>